<evidence type="ECO:0000313" key="2">
    <source>
        <dbReference type="EMBL" id="PSN69125.1"/>
    </source>
</evidence>
<name>A0A2T2NUL9_CORCC</name>
<dbReference type="NCBIfam" id="NF047352">
    <property type="entry name" value="P_loop_sacsin"/>
    <property type="match status" value="1"/>
</dbReference>
<feature type="region of interest" description="Disordered" evidence="1">
    <location>
        <begin position="1461"/>
        <end position="1519"/>
    </location>
</feature>
<feature type="compositionally biased region" description="Low complexity" evidence="1">
    <location>
        <begin position="1539"/>
        <end position="1548"/>
    </location>
</feature>
<organism evidence="2 3">
    <name type="scientific">Corynespora cassiicola Philippines</name>
    <dbReference type="NCBI Taxonomy" id="1448308"/>
    <lineage>
        <taxon>Eukaryota</taxon>
        <taxon>Fungi</taxon>
        <taxon>Dikarya</taxon>
        <taxon>Ascomycota</taxon>
        <taxon>Pezizomycotina</taxon>
        <taxon>Dothideomycetes</taxon>
        <taxon>Pleosporomycetidae</taxon>
        <taxon>Pleosporales</taxon>
        <taxon>Corynesporascaceae</taxon>
        <taxon>Corynespora</taxon>
    </lineage>
</organism>
<evidence type="ECO:0000256" key="1">
    <source>
        <dbReference type="SAM" id="MobiDB-lite"/>
    </source>
</evidence>
<dbReference type="OrthoDB" id="1262810at2759"/>
<reference evidence="2 3" key="1">
    <citation type="journal article" date="2018" name="Front. Microbiol.">
        <title>Genome-Wide Analysis of Corynespora cassiicola Leaf Fall Disease Putative Effectors.</title>
        <authorList>
            <person name="Lopez D."/>
            <person name="Ribeiro S."/>
            <person name="Label P."/>
            <person name="Fumanal B."/>
            <person name="Venisse J.S."/>
            <person name="Kohler A."/>
            <person name="de Oliveira R.R."/>
            <person name="Labutti K."/>
            <person name="Lipzen A."/>
            <person name="Lail K."/>
            <person name="Bauer D."/>
            <person name="Ohm R.A."/>
            <person name="Barry K.W."/>
            <person name="Spatafora J."/>
            <person name="Grigoriev I.V."/>
            <person name="Martin F.M."/>
            <person name="Pujade-Renaud V."/>
        </authorList>
    </citation>
    <scope>NUCLEOTIDE SEQUENCE [LARGE SCALE GENOMIC DNA]</scope>
    <source>
        <strain evidence="2 3">Philippines</strain>
    </source>
</reference>
<accession>A0A2T2NUL9</accession>
<protein>
    <recommendedName>
        <fullName evidence="4">Protein NO VEIN C-terminal domain-containing protein</fullName>
    </recommendedName>
</protein>
<dbReference type="InterPro" id="IPR036890">
    <property type="entry name" value="HATPase_C_sf"/>
</dbReference>
<dbReference type="InterPro" id="IPR052957">
    <property type="entry name" value="Auxin_embryo_med"/>
</dbReference>
<evidence type="ECO:0008006" key="4">
    <source>
        <dbReference type="Google" id="ProtNLM"/>
    </source>
</evidence>
<gene>
    <name evidence="2" type="ORF">BS50DRAFT_619803</name>
</gene>
<dbReference type="SUPFAM" id="SSF55874">
    <property type="entry name" value="ATPase domain of HSP90 chaperone/DNA topoisomerase II/histidine kinase"/>
    <property type="match status" value="1"/>
</dbReference>
<dbReference type="EMBL" id="KZ678133">
    <property type="protein sequence ID" value="PSN69125.1"/>
    <property type="molecule type" value="Genomic_DNA"/>
</dbReference>
<dbReference type="Gene3D" id="3.30.565.10">
    <property type="entry name" value="Histidine kinase-like ATPase, C-terminal domain"/>
    <property type="match status" value="1"/>
</dbReference>
<feature type="region of interest" description="Disordered" evidence="1">
    <location>
        <begin position="1412"/>
        <end position="1446"/>
    </location>
</feature>
<dbReference type="PANTHER" id="PTHR32387">
    <property type="entry name" value="WU:FJ29H11"/>
    <property type="match status" value="1"/>
</dbReference>
<feature type="region of interest" description="Disordered" evidence="1">
    <location>
        <begin position="1534"/>
        <end position="1558"/>
    </location>
</feature>
<evidence type="ECO:0000313" key="3">
    <source>
        <dbReference type="Proteomes" id="UP000240883"/>
    </source>
</evidence>
<dbReference type="PANTHER" id="PTHR32387:SF0">
    <property type="entry name" value="PROTEIN NO VEIN"/>
    <property type="match status" value="1"/>
</dbReference>
<dbReference type="Proteomes" id="UP000240883">
    <property type="component" value="Unassembled WGS sequence"/>
</dbReference>
<proteinExistence type="predicted"/>
<keyword evidence="3" id="KW-1185">Reference proteome</keyword>
<sequence length="1800" mass="204301">MGEDSVPVTTKEEARAVIEELARRKGTYTDAFKREAIAEAEKGRKGMLQVIEGSEEVREDLAKALKIISTDLYTSRARFLMEVIQNADDNKYAKGKTPTVSITVFPKHVKIECNEVGFSRENIQSLCRTGRSSKTTGQGYTGEKGIGFKSVFNIANRAHIRSPPYYFQLDQTRELGMITPQWDEDFFDDYEKEHQTTIVLDHICDQSMNFSVALGEDINAIVPDLMLFMRRIEQLHLTLFESSDDEPVISKLFHRVGWTPDSGIVSLKEVNSNTMCHLYKHRTTIDFERIEPRRPGITETDIVLAFPVKKKSGKYKPFIREQNLAFAYLPLGDFGFKFVIQADFLTTSNRQSVAENNLWNKNIADAIPLAFEEAIDNFNFNNGNSELDELANMWPLYLHNNTSGLSPYWCSITRSIIKHLSEAPVIKDRTGHVRGPKYLTFLDWAHDRNGEPMFGYMSDYVSSDYPNSVREALLSLGVTAPDWVWMCKKIQILQDEGLLRSRMRSEKWCSDLAEVILKPQEPEGNRKYARNLGMIPLIPLVDGTWRCSPSPDKPIYFPASLGTVIPPGLPLSLVDKKACSCPKRRRLFELLGVKDCDVSNVLERIFDYHARFSSAQHVHLIAQLHYLYKMREYLSSDDMKKIQFACPTSKYVQKGTSVYADISLGGELQQLSSGYSEAHFLHDGYFAEFNPFEKKKLAEWLGQTACVALVPRLFATGSVGLHKDFEWLLANKNDRVLATLHQHWSLYKGMSKAAKDRIAGYTFMCKSGGRTALRSTYIPFPKLVKKAQVFGNANHYDFLALPSDEPEDWKFLASFGVGLDEGLDFYLWVMNQSGFESHASIDKSKQLYLAIQSQAFSPTEEEKVRKAFGNRFIKLPEHNYTHLRSCVWQGPKGFSSKPTLRSVYGPELDRLFQKILKVPNATDAEALEYLEQLRGKKSTSMADVTEVYVYLQKYHVNAFCINHQTACIAMPSLSGCALEWKTPYQCVWDDAEFSQNGLELNSKTAIRRIVEQYAPMAKAFFTDNLKLRNANINELLADLVLMQKNKRDDPNTVHRLYERIESHRRSSSRTIMHVSIPRTEAFKKHPLVFIRGINAQSGQWLSLKDCIWTRSVLRDKHALMPSLNQYRGLFRDTLEVPNATMDMLVMELKSTMGVSAGDKDKYEYVKELVQEVARLRPDEEALLELDNEECWPCRTPMCPHELCSIGSFYVNDRQDLFDIFSDSHTFLDFDFSTSKTVANLLRIQGCNSFLSKQVLIETEAREPLERNHGLTQDFRSRADALLRYFEHEECESPYDLRSLLENVEVWMSADIKTHYTLEDTTVTKSEGGSMVEVSTRKDKVAKLEIVVSANRNIRDCALIEDFPEQLVAALELEPANLPDLHRILQVPLASLKALLIRKGITDGDAANNYEETSVAGSTGQEDWESASDGIHNNDGDDASTSLASSDRSDFAWSTTIECTRASARSEAANTNLRPHAHPRPRSRPSTPRPRSLDHMNAPPNEIPEERPDIPRPSAAGLYSMNNRNRNRERVQGFARNADLGSSSRLRSSNPQSGGGDGAFDMSAIREILESDERSTISIPAQVNPSPRRRAAPIPNRNEEGMARDFEVGFLGEQFVYTLLHDTLRLPDFTGEDNWTSSLRSRAGFSTYGREVSDFTYKDTQGALTRHFLQMQHPYTTPEWLYTACDNGNVPLYRIEVKSTTKQDPATTFYMSGHQYKLVSLVESRSTSVELSADFDQAKKLRVNSVTPSELYVILRISGLDALEDEAGHRPQWRVYLDPYNRGKEGLLNFVTPTYAVTATA</sequence>
<dbReference type="STRING" id="1448308.A0A2T2NUL9"/>